<proteinExistence type="predicted"/>
<evidence type="ECO:0000313" key="3">
    <source>
        <dbReference type="Proteomes" id="UP000295497"/>
    </source>
</evidence>
<gene>
    <name evidence="2" type="ORF">SOCE836_092690</name>
</gene>
<keyword evidence="1" id="KW-0472">Membrane</keyword>
<protein>
    <submittedName>
        <fullName evidence="2">Uncharacterized protein</fullName>
    </submittedName>
</protein>
<keyword evidence="1" id="KW-0812">Transmembrane</keyword>
<dbReference type="RefSeq" id="WP_207217643.1">
    <property type="nucleotide sequence ID" value="NZ_CP012672.1"/>
</dbReference>
<name>A0A4P2R270_SORCE</name>
<dbReference type="AlphaFoldDB" id="A0A4P2R270"/>
<feature type="transmembrane region" description="Helical" evidence="1">
    <location>
        <begin position="12"/>
        <end position="30"/>
    </location>
</feature>
<dbReference type="Proteomes" id="UP000295497">
    <property type="component" value="Chromosome"/>
</dbReference>
<reference evidence="2 3" key="1">
    <citation type="submission" date="2015-09" db="EMBL/GenBank/DDBJ databases">
        <title>Sorangium comparison.</title>
        <authorList>
            <person name="Zaburannyi N."/>
            <person name="Bunk B."/>
            <person name="Overmann J."/>
            <person name="Mueller R."/>
        </authorList>
    </citation>
    <scope>NUCLEOTIDE SEQUENCE [LARGE SCALE GENOMIC DNA]</scope>
    <source>
        <strain evidence="2 3">So ce836</strain>
    </source>
</reference>
<organism evidence="2 3">
    <name type="scientific">Sorangium cellulosum</name>
    <name type="common">Polyangium cellulosum</name>
    <dbReference type="NCBI Taxonomy" id="56"/>
    <lineage>
        <taxon>Bacteria</taxon>
        <taxon>Pseudomonadati</taxon>
        <taxon>Myxococcota</taxon>
        <taxon>Polyangia</taxon>
        <taxon>Polyangiales</taxon>
        <taxon>Polyangiaceae</taxon>
        <taxon>Sorangium</taxon>
    </lineage>
</organism>
<sequence>MYRCGLCATCGALALATLYIIGCGLVGYFAGAVSARPRALTGVYRTSGAMMIGMGVKLAFERRT</sequence>
<dbReference type="EMBL" id="CP012672">
    <property type="protein sequence ID" value="AUX37050.1"/>
    <property type="molecule type" value="Genomic_DNA"/>
</dbReference>
<evidence type="ECO:0000313" key="2">
    <source>
        <dbReference type="EMBL" id="AUX37050.1"/>
    </source>
</evidence>
<accession>A0A4P2R270</accession>
<evidence type="ECO:0000256" key="1">
    <source>
        <dbReference type="SAM" id="Phobius"/>
    </source>
</evidence>
<keyword evidence="1" id="KW-1133">Transmembrane helix</keyword>